<keyword evidence="2" id="KW-1185">Reference proteome</keyword>
<reference evidence="2" key="1">
    <citation type="journal article" date="2019" name="Int. J. Syst. Evol. Microbiol.">
        <title>The Global Catalogue of Microorganisms (GCM) 10K type strain sequencing project: providing services to taxonomists for standard genome sequencing and annotation.</title>
        <authorList>
            <consortium name="The Broad Institute Genomics Platform"/>
            <consortium name="The Broad Institute Genome Sequencing Center for Infectious Disease"/>
            <person name="Wu L."/>
            <person name="Ma J."/>
        </authorList>
    </citation>
    <scope>NUCLEOTIDE SEQUENCE [LARGE SCALE GENOMIC DNA]</scope>
    <source>
        <strain evidence="2">JCM 16221</strain>
    </source>
</reference>
<name>A0ABP5T6M7_9PSEU</name>
<accession>A0ABP5T6M7</accession>
<sequence>MTASTRSNSASVNSSNGASVTVSALVRPKEFTEFVARGVSARPWTYRGQVRVRAPPRPCWNGYRPRCGSSPLSTRTAAWWMPGRTHRTCPPYPGARGHDFEILDAPELTAATARLAERCRLAAEGASGAW</sequence>
<evidence type="ECO:0000313" key="1">
    <source>
        <dbReference type="EMBL" id="GAA2345252.1"/>
    </source>
</evidence>
<dbReference type="EMBL" id="BAAARA010000007">
    <property type="protein sequence ID" value="GAA2345252.1"/>
    <property type="molecule type" value="Genomic_DNA"/>
</dbReference>
<comment type="caution">
    <text evidence="1">The sequence shown here is derived from an EMBL/GenBank/DDBJ whole genome shotgun (WGS) entry which is preliminary data.</text>
</comment>
<evidence type="ECO:0000313" key="2">
    <source>
        <dbReference type="Proteomes" id="UP001501218"/>
    </source>
</evidence>
<proteinExistence type="predicted"/>
<organism evidence="1 2">
    <name type="scientific">Saccharopolyspora halophila</name>
    <dbReference type="NCBI Taxonomy" id="405551"/>
    <lineage>
        <taxon>Bacteria</taxon>
        <taxon>Bacillati</taxon>
        <taxon>Actinomycetota</taxon>
        <taxon>Actinomycetes</taxon>
        <taxon>Pseudonocardiales</taxon>
        <taxon>Pseudonocardiaceae</taxon>
        <taxon>Saccharopolyspora</taxon>
    </lineage>
</organism>
<dbReference type="Proteomes" id="UP001501218">
    <property type="component" value="Unassembled WGS sequence"/>
</dbReference>
<gene>
    <name evidence="1" type="ORF">GCM10009854_22500</name>
</gene>
<protein>
    <submittedName>
        <fullName evidence="1">Uncharacterized protein</fullName>
    </submittedName>
</protein>